<dbReference type="Proteomes" id="UP001595823">
    <property type="component" value="Unassembled WGS sequence"/>
</dbReference>
<evidence type="ECO:0000313" key="1">
    <source>
        <dbReference type="EMBL" id="MFC4337906.1"/>
    </source>
</evidence>
<dbReference type="EMBL" id="JBHSDK010000061">
    <property type="protein sequence ID" value="MFC4337906.1"/>
    <property type="molecule type" value="Genomic_DNA"/>
</dbReference>
<organism evidence="1 2">
    <name type="scientific">Salininema proteolyticum</name>
    <dbReference type="NCBI Taxonomy" id="1607685"/>
    <lineage>
        <taxon>Bacteria</taxon>
        <taxon>Bacillati</taxon>
        <taxon>Actinomycetota</taxon>
        <taxon>Actinomycetes</taxon>
        <taxon>Glycomycetales</taxon>
        <taxon>Glycomycetaceae</taxon>
        <taxon>Salininema</taxon>
    </lineage>
</organism>
<accession>A0ABV8U454</accession>
<dbReference type="PANTHER" id="PTHR34613">
    <property type="entry name" value="SLL0800 PROTEIN"/>
    <property type="match status" value="1"/>
</dbReference>
<dbReference type="RefSeq" id="WP_380625364.1">
    <property type="nucleotide sequence ID" value="NZ_JBHSDK010000061.1"/>
</dbReference>
<gene>
    <name evidence="1" type="ORF">ACFPET_22175</name>
</gene>
<sequence>MPGEFHEALVKVVQDRPEFGGELLRKAEPGRFGELKVVGAVGGCTSVGSVGITERRADNLIVLELDDGSEIAVIVEIQNAWSEDKYYRLPGYIGRAFEDHRCSVEALVVCPSDDLAARFRKGIHVGDMHWVPVQAVGPTDMPLIEDADQDGASAESAVMAALLHRRKDLTERQLSTIDELLRKIEPGRASDYALHLCSQLNKPSSELLEAIMKTMTATYHSAWSDQLRSEGREEARRDGIASLRTVLFGVAQRRRIELSAPHVETISESEDVDQLQRWIANAAVAAEAEEIFREEQT</sequence>
<name>A0ABV8U454_9ACTN</name>
<proteinExistence type="predicted"/>
<dbReference type="PANTHER" id="PTHR34613:SF1">
    <property type="entry name" value="SLL6017 PROTEIN"/>
    <property type="match status" value="1"/>
</dbReference>
<protein>
    <submittedName>
        <fullName evidence="1">Uncharacterized protein</fullName>
    </submittedName>
</protein>
<keyword evidence="2" id="KW-1185">Reference proteome</keyword>
<comment type="caution">
    <text evidence="1">The sequence shown here is derived from an EMBL/GenBank/DDBJ whole genome shotgun (WGS) entry which is preliminary data.</text>
</comment>
<evidence type="ECO:0000313" key="2">
    <source>
        <dbReference type="Proteomes" id="UP001595823"/>
    </source>
</evidence>
<reference evidence="2" key="1">
    <citation type="journal article" date="2019" name="Int. J. Syst. Evol. Microbiol.">
        <title>The Global Catalogue of Microorganisms (GCM) 10K type strain sequencing project: providing services to taxonomists for standard genome sequencing and annotation.</title>
        <authorList>
            <consortium name="The Broad Institute Genomics Platform"/>
            <consortium name="The Broad Institute Genome Sequencing Center for Infectious Disease"/>
            <person name="Wu L."/>
            <person name="Ma J."/>
        </authorList>
    </citation>
    <scope>NUCLEOTIDE SEQUENCE [LARGE SCALE GENOMIC DNA]</scope>
    <source>
        <strain evidence="2">IBRC-M 10908</strain>
    </source>
</reference>